<accession>A0A1Z5KHL5</accession>
<dbReference type="AlphaFoldDB" id="A0A1Z5KHL5"/>
<reference evidence="6 7" key="1">
    <citation type="journal article" date="2015" name="Plant Cell">
        <title>Oil accumulation by the oleaginous diatom Fistulifera solaris as revealed by the genome and transcriptome.</title>
        <authorList>
            <person name="Tanaka T."/>
            <person name="Maeda Y."/>
            <person name="Veluchamy A."/>
            <person name="Tanaka M."/>
            <person name="Abida H."/>
            <person name="Marechal E."/>
            <person name="Bowler C."/>
            <person name="Muto M."/>
            <person name="Sunaga Y."/>
            <person name="Tanaka M."/>
            <person name="Yoshino T."/>
            <person name="Taniguchi T."/>
            <person name="Fukuda Y."/>
            <person name="Nemoto M."/>
            <person name="Matsumoto M."/>
            <person name="Wong P.S."/>
            <person name="Aburatani S."/>
            <person name="Fujibuchi W."/>
        </authorList>
    </citation>
    <scope>NUCLEOTIDE SEQUENCE [LARGE SCALE GENOMIC DNA]</scope>
    <source>
        <strain evidence="6 7">JPCC DA0580</strain>
    </source>
</reference>
<dbReference type="InterPro" id="IPR003959">
    <property type="entry name" value="ATPase_AAA_core"/>
</dbReference>
<keyword evidence="3" id="KW-0175">Coiled coil</keyword>
<dbReference type="SUPFAM" id="SSF52540">
    <property type="entry name" value="P-loop containing nucleoside triphosphate hydrolases"/>
    <property type="match status" value="2"/>
</dbReference>
<gene>
    <name evidence="6" type="ORF">FisN_12Lh056</name>
</gene>
<dbReference type="InterPro" id="IPR050168">
    <property type="entry name" value="AAA_ATPase_domain"/>
</dbReference>
<dbReference type="Pfam" id="PF00004">
    <property type="entry name" value="AAA"/>
    <property type="match status" value="2"/>
</dbReference>
<dbReference type="InParanoid" id="A0A1Z5KHL5"/>
<evidence type="ECO:0000256" key="2">
    <source>
        <dbReference type="ARBA" id="ARBA00022840"/>
    </source>
</evidence>
<dbReference type="GO" id="GO:0016887">
    <property type="term" value="F:ATP hydrolysis activity"/>
    <property type="evidence" value="ECO:0007669"/>
    <property type="project" value="InterPro"/>
</dbReference>
<dbReference type="Gene3D" id="1.10.8.60">
    <property type="match status" value="1"/>
</dbReference>
<keyword evidence="7" id="KW-1185">Reference proteome</keyword>
<dbReference type="InterPro" id="IPR003960">
    <property type="entry name" value="ATPase_AAA_CS"/>
</dbReference>
<keyword evidence="1 4" id="KW-0547">Nucleotide-binding</keyword>
<dbReference type="PANTHER" id="PTHR23077:SF117">
    <property type="entry name" value="AAA+ ATPASE DOMAIN-CONTAINING PROTEIN"/>
    <property type="match status" value="1"/>
</dbReference>
<evidence type="ECO:0000259" key="5">
    <source>
        <dbReference type="SMART" id="SM00382"/>
    </source>
</evidence>
<dbReference type="PANTHER" id="PTHR23077">
    <property type="entry name" value="AAA-FAMILY ATPASE"/>
    <property type="match status" value="1"/>
</dbReference>
<dbReference type="OrthoDB" id="5421at2759"/>
<dbReference type="PROSITE" id="PS00674">
    <property type="entry name" value="AAA"/>
    <property type="match status" value="1"/>
</dbReference>
<dbReference type="InterPro" id="IPR027417">
    <property type="entry name" value="P-loop_NTPase"/>
</dbReference>
<dbReference type="SMART" id="SM00382">
    <property type="entry name" value="AAA"/>
    <property type="match status" value="2"/>
</dbReference>
<feature type="domain" description="AAA+ ATPase" evidence="5">
    <location>
        <begin position="505"/>
        <end position="652"/>
    </location>
</feature>
<dbReference type="FunFam" id="3.40.50.300:FF:001025">
    <property type="entry name" value="ATPase family, AAA domain-containing 2B"/>
    <property type="match status" value="1"/>
</dbReference>
<proteinExistence type="inferred from homology"/>
<dbReference type="Gene3D" id="3.40.50.300">
    <property type="entry name" value="P-loop containing nucleotide triphosphate hydrolases"/>
    <property type="match status" value="2"/>
</dbReference>
<evidence type="ECO:0000256" key="3">
    <source>
        <dbReference type="ARBA" id="ARBA00023054"/>
    </source>
</evidence>
<sequence>MTSIGDGICRFHGGPRRSSFVLIQDELGTWLCQTSSSLDDKNDDTITICYTRLIQVTLGDLKDSTMEGWESRKLLLLPDEATFCPFATESDSSRPHFHGRIRMTTPTNEIDEPSQELVGSITFLSLPALPLLSLSIQIQSDEKVDDDILSPLLFTCIKRQLIGCPILWSNKANTLFTIQDSYRMWNCQVQAVQFESQHISHPFSLGVVYPSTRITIQVEKEEDQSPLYSVTTTTTLSPAARLLRETLHCLQAGQFHVPRYFLWTGPPGVGKTYSVQQVLPWCHFHNVRGNLSSVLPTLTKENSRKPNLIFLDECEAMASNDEGAATLAYWLDEWSYSSTPLVVVAATNRVDDLPASLRRRFHKEMHFMPPSAEERCTIFQQLLQKWWPATDLTTEDLREVADLCVGYVAADLVALVRQASLAHMMDADNSGPSTETPNRCKGYLLRAMEQVGASALRDAAMTAPLTTTGWDDIAGEAGGAKKALRQAIDWPRTKRDAYELLGLTPPRGILLHGPPGCAKTSLARAAAGAAGVAFVSLAPADVYASSYVGDAEAIVRRSFDLARSAAPCVLFFDEIDAILGVMSDDGNVSAGGLARGHSAEARVLSTFLNEMDGVDGSWKDGVLMLGATNRPWTLDAALMRPGRFDKIIYYSC</sequence>
<comment type="similarity">
    <text evidence="4">Belongs to the AAA ATPase family.</text>
</comment>
<evidence type="ECO:0000313" key="7">
    <source>
        <dbReference type="Proteomes" id="UP000198406"/>
    </source>
</evidence>
<evidence type="ECO:0000256" key="4">
    <source>
        <dbReference type="RuleBase" id="RU003651"/>
    </source>
</evidence>
<name>A0A1Z5KHL5_FISSO</name>
<dbReference type="InterPro" id="IPR003593">
    <property type="entry name" value="AAA+_ATPase"/>
</dbReference>
<protein>
    <recommendedName>
        <fullName evidence="5">AAA+ ATPase domain-containing protein</fullName>
    </recommendedName>
</protein>
<comment type="caution">
    <text evidence="6">The sequence shown here is derived from an EMBL/GenBank/DDBJ whole genome shotgun (WGS) entry which is preliminary data.</text>
</comment>
<organism evidence="6 7">
    <name type="scientific">Fistulifera solaris</name>
    <name type="common">Oleaginous diatom</name>
    <dbReference type="NCBI Taxonomy" id="1519565"/>
    <lineage>
        <taxon>Eukaryota</taxon>
        <taxon>Sar</taxon>
        <taxon>Stramenopiles</taxon>
        <taxon>Ochrophyta</taxon>
        <taxon>Bacillariophyta</taxon>
        <taxon>Bacillariophyceae</taxon>
        <taxon>Bacillariophycidae</taxon>
        <taxon>Naviculales</taxon>
        <taxon>Naviculaceae</taxon>
        <taxon>Fistulifera</taxon>
    </lineage>
</organism>
<dbReference type="EMBL" id="BDSP01000225">
    <property type="protein sequence ID" value="GAX25521.1"/>
    <property type="molecule type" value="Genomic_DNA"/>
</dbReference>
<evidence type="ECO:0000256" key="1">
    <source>
        <dbReference type="ARBA" id="ARBA00022741"/>
    </source>
</evidence>
<dbReference type="Proteomes" id="UP000198406">
    <property type="component" value="Unassembled WGS sequence"/>
</dbReference>
<keyword evidence="2 4" id="KW-0067">ATP-binding</keyword>
<evidence type="ECO:0000313" key="6">
    <source>
        <dbReference type="EMBL" id="GAX25521.1"/>
    </source>
</evidence>
<dbReference type="GO" id="GO:0005524">
    <property type="term" value="F:ATP binding"/>
    <property type="evidence" value="ECO:0007669"/>
    <property type="project" value="UniProtKB-KW"/>
</dbReference>
<feature type="domain" description="AAA+ ATPase" evidence="5">
    <location>
        <begin position="259"/>
        <end position="372"/>
    </location>
</feature>